<dbReference type="PANTHER" id="PTHR43278:SF4">
    <property type="entry name" value="NAD(P)H-DEPENDENT FMN-CONTAINING OXIDOREDUCTASE YWQN-RELATED"/>
    <property type="match status" value="1"/>
</dbReference>
<keyword evidence="2" id="KW-0288">FMN</keyword>
<evidence type="ECO:0000313" key="4">
    <source>
        <dbReference type="EMBL" id="KAE9629442.1"/>
    </source>
</evidence>
<sequence length="224" mass="24803">MKVIMINGSPNANGCTFTALSILKEQLALNRVDSEIFQIGKKPVRGCIDCRVCKQPDTYGKCAFNDDLVNKVAESLAQADGLIIGSPVHYASASGAVTSFCDRLFFSTDSKVKRLKFGAAIVCCRRSGNTTALDQLNKYFTISQMPVVSSSYWNGIYATTPEDVYKDVEGVLTLKNLANNMAYLIKCKYAGNVEPPVDELANFTRNLKPEEIERFMRGRKLNRD</sequence>
<keyword evidence="5" id="KW-1185">Reference proteome</keyword>
<evidence type="ECO:0000313" key="5">
    <source>
        <dbReference type="Proteomes" id="UP000483018"/>
    </source>
</evidence>
<dbReference type="EMBL" id="WSLF01000017">
    <property type="protein sequence ID" value="KAE9629442.1"/>
    <property type="molecule type" value="Genomic_DNA"/>
</dbReference>
<dbReference type="InterPro" id="IPR029039">
    <property type="entry name" value="Flavoprotein-like_sf"/>
</dbReference>
<comment type="caution">
    <text evidence="4">The sequence shown here is derived from an EMBL/GenBank/DDBJ whole genome shotgun (WGS) entry which is preliminary data.</text>
</comment>
<dbReference type="Gene3D" id="3.40.50.360">
    <property type="match status" value="1"/>
</dbReference>
<accession>A0A7C8HEA3</accession>
<evidence type="ECO:0000259" key="3">
    <source>
        <dbReference type="Pfam" id="PF03358"/>
    </source>
</evidence>
<dbReference type="OrthoDB" id="9790975at2"/>
<dbReference type="Proteomes" id="UP000483018">
    <property type="component" value="Unassembled WGS sequence"/>
</dbReference>
<dbReference type="InterPro" id="IPR005025">
    <property type="entry name" value="FMN_Rdtase-like_dom"/>
</dbReference>
<dbReference type="InterPro" id="IPR051796">
    <property type="entry name" value="ISF_SsuE-like"/>
</dbReference>
<organism evidence="4 5">
    <name type="scientific">Defluviitalea raffinosedens</name>
    <dbReference type="NCBI Taxonomy" id="1450156"/>
    <lineage>
        <taxon>Bacteria</taxon>
        <taxon>Bacillati</taxon>
        <taxon>Bacillota</taxon>
        <taxon>Clostridia</taxon>
        <taxon>Lachnospirales</taxon>
        <taxon>Defluviitaleaceae</taxon>
        <taxon>Defluviitalea</taxon>
    </lineage>
</organism>
<reference evidence="4 5" key="1">
    <citation type="submission" date="2019-12" db="EMBL/GenBank/DDBJ databases">
        <title>Defluviitalea raffinosedens, isolated from a biogas fermenter, genome sequencing and characterization.</title>
        <authorList>
            <person name="Rettenmaier R."/>
            <person name="Schneider M."/>
            <person name="Neuhaus K."/>
            <person name="Liebl W."/>
            <person name="Zverlov V."/>
        </authorList>
    </citation>
    <scope>NUCLEOTIDE SEQUENCE [LARGE SCALE GENOMIC DNA]</scope>
    <source>
        <strain evidence="4 5">249c-K6</strain>
    </source>
</reference>
<dbReference type="RefSeq" id="WP_158741623.1">
    <property type="nucleotide sequence ID" value="NZ_JAFBEP010000019.1"/>
</dbReference>
<name>A0A7C8HEA3_9FIRM</name>
<gene>
    <name evidence="4" type="ORF">GND95_13170</name>
</gene>
<proteinExistence type="predicted"/>
<keyword evidence="1" id="KW-0285">Flavoprotein</keyword>
<dbReference type="AlphaFoldDB" id="A0A7C8HEA3"/>
<evidence type="ECO:0000256" key="1">
    <source>
        <dbReference type="ARBA" id="ARBA00022630"/>
    </source>
</evidence>
<dbReference type="PANTHER" id="PTHR43278">
    <property type="entry name" value="NAD(P)H-DEPENDENT FMN-CONTAINING OXIDOREDUCTASE YWQN-RELATED"/>
    <property type="match status" value="1"/>
</dbReference>
<feature type="domain" description="NADPH-dependent FMN reductase-like" evidence="3">
    <location>
        <begin position="1"/>
        <end position="154"/>
    </location>
</feature>
<dbReference type="SUPFAM" id="SSF52218">
    <property type="entry name" value="Flavoproteins"/>
    <property type="match status" value="1"/>
</dbReference>
<protein>
    <submittedName>
        <fullName evidence="4">Flavodoxin family protein</fullName>
    </submittedName>
</protein>
<dbReference type="Pfam" id="PF03358">
    <property type="entry name" value="FMN_red"/>
    <property type="match status" value="1"/>
</dbReference>
<evidence type="ECO:0000256" key="2">
    <source>
        <dbReference type="ARBA" id="ARBA00022643"/>
    </source>
</evidence>
<dbReference type="GO" id="GO:0016491">
    <property type="term" value="F:oxidoreductase activity"/>
    <property type="evidence" value="ECO:0007669"/>
    <property type="project" value="InterPro"/>
</dbReference>